<sequence length="168" mass="18796">MNKKLFLKLGLLLLSLSLVSCGQKKNSSEEDNSSKSSTSQFVSSTQNSVKESVKTTNPSVENVVESKQEDVQKNTHPSVENAVESKQEDEDVQKDTHQEANEKDYYDLIKEAWQKQEDYIDSIDDSKVKQSVQTSHSAAIMKSTELLMNHPEDSEAIDESLKKVLAGE</sequence>
<evidence type="ECO:0000313" key="6">
    <source>
        <dbReference type="Proteomes" id="UP001055437"/>
    </source>
</evidence>
<dbReference type="KEGG" id="csep:CP523_04785"/>
<feature type="chain" id="PRO_5040214785" description="Lipoprotein" evidence="2">
    <location>
        <begin position="23"/>
        <end position="168"/>
    </location>
</feature>
<evidence type="ECO:0008006" key="7">
    <source>
        <dbReference type="Google" id="ProtNLM"/>
    </source>
</evidence>
<proteinExistence type="predicted"/>
<feature type="compositionally biased region" description="Basic and acidic residues" evidence="1">
    <location>
        <begin position="93"/>
        <end position="103"/>
    </location>
</feature>
<dbReference type="PROSITE" id="PS51257">
    <property type="entry name" value="PROKAR_LIPOPROTEIN"/>
    <property type="match status" value="1"/>
</dbReference>
<accession>A0A9N7PIM6</accession>
<keyword evidence="2" id="KW-0732">Signal</keyword>
<evidence type="ECO:0000256" key="2">
    <source>
        <dbReference type="SAM" id="SignalP"/>
    </source>
</evidence>
<feature type="region of interest" description="Disordered" evidence="1">
    <location>
        <begin position="23"/>
        <end position="103"/>
    </location>
</feature>
<gene>
    <name evidence="3" type="ORF">CP523_04785</name>
    <name evidence="4" type="ORF">NH397_13040</name>
</gene>
<name>A0A9N7PIM6_CLOSE</name>
<evidence type="ECO:0000313" key="4">
    <source>
        <dbReference type="EMBL" id="USS00401.1"/>
    </source>
</evidence>
<protein>
    <recommendedName>
        <fullName evidence="7">Lipoprotein</fullName>
    </recommendedName>
</protein>
<reference evidence="4" key="2">
    <citation type="submission" date="2022-06" db="EMBL/GenBank/DDBJ databases">
        <authorList>
            <person name="Holder M.E."/>
            <person name="Ajami N.J."/>
            <person name="Petrosino J.F."/>
        </authorList>
    </citation>
    <scope>NUCLEOTIDE SEQUENCE</scope>
    <source>
        <strain evidence="4">RMA 8861</strain>
    </source>
</reference>
<keyword evidence="6" id="KW-1185">Reference proteome</keyword>
<dbReference type="EMBL" id="CP023671">
    <property type="protein sequence ID" value="AYE33836.1"/>
    <property type="molecule type" value="Genomic_DNA"/>
</dbReference>
<reference evidence="3 5" key="1">
    <citation type="submission" date="2017-09" db="EMBL/GenBank/DDBJ databases">
        <authorList>
            <person name="Thomas P."/>
            <person name="Seyboldt C."/>
        </authorList>
    </citation>
    <scope>NUCLEOTIDE SEQUENCE [LARGE SCALE GENOMIC DNA]</scope>
    <source>
        <strain evidence="3 5">DSM 7534</strain>
    </source>
</reference>
<evidence type="ECO:0000313" key="5">
    <source>
        <dbReference type="Proteomes" id="UP000280586"/>
    </source>
</evidence>
<dbReference type="EMBL" id="CP099799">
    <property type="protein sequence ID" value="USS00401.1"/>
    <property type="molecule type" value="Genomic_DNA"/>
</dbReference>
<evidence type="ECO:0000313" key="3">
    <source>
        <dbReference type="EMBL" id="AYE33836.1"/>
    </source>
</evidence>
<feature type="compositionally biased region" description="Low complexity" evidence="1">
    <location>
        <begin position="34"/>
        <end position="49"/>
    </location>
</feature>
<dbReference type="AlphaFoldDB" id="A0A9N7PIM6"/>
<dbReference type="Proteomes" id="UP000280586">
    <property type="component" value="Chromosome"/>
</dbReference>
<dbReference type="GeneID" id="303559998"/>
<dbReference type="RefSeq" id="WP_120140575.1">
    <property type="nucleotide sequence ID" value="NZ_CP023671.1"/>
</dbReference>
<organism evidence="3 5">
    <name type="scientific">Clostridium septicum</name>
    <dbReference type="NCBI Taxonomy" id="1504"/>
    <lineage>
        <taxon>Bacteria</taxon>
        <taxon>Bacillati</taxon>
        <taxon>Bacillota</taxon>
        <taxon>Clostridia</taxon>
        <taxon>Eubacteriales</taxon>
        <taxon>Clostridiaceae</taxon>
        <taxon>Clostridium</taxon>
    </lineage>
</organism>
<dbReference type="Proteomes" id="UP001055437">
    <property type="component" value="Chromosome"/>
</dbReference>
<feature type="compositionally biased region" description="Basic and acidic residues" evidence="1">
    <location>
        <begin position="64"/>
        <end position="73"/>
    </location>
</feature>
<evidence type="ECO:0000256" key="1">
    <source>
        <dbReference type="SAM" id="MobiDB-lite"/>
    </source>
</evidence>
<feature type="signal peptide" evidence="2">
    <location>
        <begin position="1"/>
        <end position="22"/>
    </location>
</feature>